<dbReference type="Proteomes" id="UP000499080">
    <property type="component" value="Unassembled WGS sequence"/>
</dbReference>
<sequence>MLRLGELVNIDCCRSNQGSSYCTEASWPVLFCNPFPFSAENGKGTCINTLTNSARAEQLYLLSILHGRIKLCRLMARRGESKPVGKAHARLRRDGSQRCCRSSQKGSFFTEATK</sequence>
<proteinExistence type="predicted"/>
<evidence type="ECO:0000256" key="1">
    <source>
        <dbReference type="SAM" id="MobiDB-lite"/>
    </source>
</evidence>
<dbReference type="AlphaFoldDB" id="A0A4Y2QF79"/>
<dbReference type="EMBL" id="BGPR01013531">
    <property type="protein sequence ID" value="GBN61046.1"/>
    <property type="molecule type" value="Genomic_DNA"/>
</dbReference>
<reference evidence="2 3" key="1">
    <citation type="journal article" date="2019" name="Sci. Rep.">
        <title>Orb-weaving spider Araneus ventricosus genome elucidates the spidroin gene catalogue.</title>
        <authorList>
            <person name="Kono N."/>
            <person name="Nakamura H."/>
            <person name="Ohtoshi R."/>
            <person name="Moran D.A.P."/>
            <person name="Shinohara A."/>
            <person name="Yoshida Y."/>
            <person name="Fujiwara M."/>
            <person name="Mori M."/>
            <person name="Tomita M."/>
            <person name="Arakawa K."/>
        </authorList>
    </citation>
    <scope>NUCLEOTIDE SEQUENCE [LARGE SCALE GENOMIC DNA]</scope>
</reference>
<name>A0A4Y2QF79_ARAVE</name>
<evidence type="ECO:0000313" key="2">
    <source>
        <dbReference type="EMBL" id="GBN61046.1"/>
    </source>
</evidence>
<comment type="caution">
    <text evidence="2">The sequence shown here is derived from an EMBL/GenBank/DDBJ whole genome shotgun (WGS) entry which is preliminary data.</text>
</comment>
<gene>
    <name evidence="2" type="ORF">AVEN_131410_1</name>
</gene>
<protein>
    <submittedName>
        <fullName evidence="2">Uncharacterized protein</fullName>
    </submittedName>
</protein>
<accession>A0A4Y2QF79</accession>
<organism evidence="2 3">
    <name type="scientific">Araneus ventricosus</name>
    <name type="common">Orbweaver spider</name>
    <name type="synonym">Epeira ventricosa</name>
    <dbReference type="NCBI Taxonomy" id="182803"/>
    <lineage>
        <taxon>Eukaryota</taxon>
        <taxon>Metazoa</taxon>
        <taxon>Ecdysozoa</taxon>
        <taxon>Arthropoda</taxon>
        <taxon>Chelicerata</taxon>
        <taxon>Arachnida</taxon>
        <taxon>Araneae</taxon>
        <taxon>Araneomorphae</taxon>
        <taxon>Entelegynae</taxon>
        <taxon>Araneoidea</taxon>
        <taxon>Araneidae</taxon>
        <taxon>Araneus</taxon>
    </lineage>
</organism>
<keyword evidence="3" id="KW-1185">Reference proteome</keyword>
<feature type="region of interest" description="Disordered" evidence="1">
    <location>
        <begin position="93"/>
        <end position="114"/>
    </location>
</feature>
<evidence type="ECO:0000313" key="3">
    <source>
        <dbReference type="Proteomes" id="UP000499080"/>
    </source>
</evidence>
<feature type="compositionally biased region" description="Polar residues" evidence="1">
    <location>
        <begin position="99"/>
        <end position="114"/>
    </location>
</feature>